<organism evidence="10 11">
    <name type="scientific">Candidatus Protofrankia datiscae</name>
    <dbReference type="NCBI Taxonomy" id="2716812"/>
    <lineage>
        <taxon>Bacteria</taxon>
        <taxon>Bacillati</taxon>
        <taxon>Actinomycetota</taxon>
        <taxon>Actinomycetes</taxon>
        <taxon>Frankiales</taxon>
        <taxon>Frankiaceae</taxon>
        <taxon>Protofrankia</taxon>
    </lineage>
</organism>
<dbReference type="STRING" id="656024.FsymDg_1568"/>
<dbReference type="HOGENOM" id="CLU_000445_30_1_11"/>
<evidence type="ECO:0000256" key="5">
    <source>
        <dbReference type="ARBA" id="ARBA00023163"/>
    </source>
</evidence>
<dbReference type="PANTHER" id="PTHR48111">
    <property type="entry name" value="REGULATOR OF RPOS"/>
    <property type="match status" value="1"/>
</dbReference>
<keyword evidence="11" id="KW-1185">Reference proteome</keyword>
<feature type="DNA-binding region" description="OmpR/PhoB-type" evidence="7">
    <location>
        <begin position="128"/>
        <end position="226"/>
    </location>
</feature>
<dbReference type="KEGG" id="fsy:FsymDg_1568"/>
<dbReference type="RefSeq" id="WP_013872991.1">
    <property type="nucleotide sequence ID" value="NC_015656.1"/>
</dbReference>
<dbReference type="Pfam" id="PF00486">
    <property type="entry name" value="Trans_reg_C"/>
    <property type="match status" value="1"/>
</dbReference>
<dbReference type="Proteomes" id="UP000001549">
    <property type="component" value="Chromosome"/>
</dbReference>
<dbReference type="PROSITE" id="PS50110">
    <property type="entry name" value="RESPONSE_REGULATORY"/>
    <property type="match status" value="1"/>
</dbReference>
<reference evidence="10 11" key="1">
    <citation type="submission" date="2011-05" db="EMBL/GenBank/DDBJ databases">
        <title>Complete sequence of chromosome of Frankia symbiont of Datisca glomerata.</title>
        <authorList>
            <consortium name="US DOE Joint Genome Institute"/>
            <person name="Lucas S."/>
            <person name="Han J."/>
            <person name="Lapidus A."/>
            <person name="Cheng J.-F."/>
            <person name="Goodwin L."/>
            <person name="Pitluck S."/>
            <person name="Peters L."/>
            <person name="Mikhailova N."/>
            <person name="Chertkov O."/>
            <person name="Teshima H."/>
            <person name="Han C."/>
            <person name="Tapia R."/>
            <person name="Land M."/>
            <person name="Hauser L."/>
            <person name="Kyrpides N."/>
            <person name="Ivanova N."/>
            <person name="Pagani I."/>
            <person name="Berry A."/>
            <person name="Pawlowski K."/>
            <person name="Persson T."/>
            <person name="Vanden Heuvel B."/>
            <person name="Benson D."/>
            <person name="Woyke T."/>
        </authorList>
    </citation>
    <scope>NUCLEOTIDE SEQUENCE [LARGE SCALE GENOMIC DNA]</scope>
    <source>
        <strain evidence="11">4085684</strain>
    </source>
</reference>
<keyword evidence="1 6" id="KW-0597">Phosphoprotein</keyword>
<evidence type="ECO:0000256" key="4">
    <source>
        <dbReference type="ARBA" id="ARBA00023125"/>
    </source>
</evidence>
<dbReference type="InterPro" id="IPR016032">
    <property type="entry name" value="Sig_transdc_resp-reg_C-effctor"/>
</dbReference>
<evidence type="ECO:0000256" key="6">
    <source>
        <dbReference type="PROSITE-ProRule" id="PRU00169"/>
    </source>
</evidence>
<evidence type="ECO:0000256" key="7">
    <source>
        <dbReference type="PROSITE-ProRule" id="PRU01091"/>
    </source>
</evidence>
<evidence type="ECO:0000256" key="2">
    <source>
        <dbReference type="ARBA" id="ARBA00023012"/>
    </source>
</evidence>
<sequence>MRLLVVEDETRAAALPRRGLVEEGFAVDIGSDGVDAVWQAGEVAYYVIVLDLMLPGIDGFEVRRRLRADGRWAPVLMLTARGEIADRIRGLNVGADDYLPKPFSFGELVARLRLRVRLLMRRGAVARPAVLEVGGLRLDLAARTASRDETPLDLSSKEFALLEYLVRHPGEVLTRTVIMEYVWDFASDATSNVVDQYVTYLRRKIDKSFGVPQVEMVRGVGYRLRADTGQQRLG</sequence>
<dbReference type="Gene3D" id="3.40.50.2300">
    <property type="match status" value="1"/>
</dbReference>
<evidence type="ECO:0000313" key="11">
    <source>
        <dbReference type="Proteomes" id="UP000001549"/>
    </source>
</evidence>
<dbReference type="EMBL" id="CP002801">
    <property type="protein sequence ID" value="AEH09028.1"/>
    <property type="molecule type" value="Genomic_DNA"/>
</dbReference>
<dbReference type="InterPro" id="IPR036388">
    <property type="entry name" value="WH-like_DNA-bd_sf"/>
</dbReference>
<keyword evidence="4 7" id="KW-0238">DNA-binding</keyword>
<dbReference type="PROSITE" id="PS51755">
    <property type="entry name" value="OMPR_PHOB"/>
    <property type="match status" value="1"/>
</dbReference>
<keyword evidence="3" id="KW-0805">Transcription regulation</keyword>
<dbReference type="InterPro" id="IPR001789">
    <property type="entry name" value="Sig_transdc_resp-reg_receiver"/>
</dbReference>
<evidence type="ECO:0000259" key="9">
    <source>
        <dbReference type="PROSITE" id="PS51755"/>
    </source>
</evidence>
<evidence type="ECO:0000313" key="10">
    <source>
        <dbReference type="EMBL" id="AEH09028.1"/>
    </source>
</evidence>
<dbReference type="GO" id="GO:0005829">
    <property type="term" value="C:cytosol"/>
    <property type="evidence" value="ECO:0007669"/>
    <property type="project" value="TreeGrafter"/>
</dbReference>
<dbReference type="GO" id="GO:0000976">
    <property type="term" value="F:transcription cis-regulatory region binding"/>
    <property type="evidence" value="ECO:0007669"/>
    <property type="project" value="TreeGrafter"/>
</dbReference>
<dbReference type="eggNOG" id="COG0745">
    <property type="taxonomic scope" value="Bacteria"/>
</dbReference>
<dbReference type="FunFam" id="1.10.10.10:FF:000005">
    <property type="entry name" value="Two-component system response regulator"/>
    <property type="match status" value="1"/>
</dbReference>
<dbReference type="GO" id="GO:0000156">
    <property type="term" value="F:phosphorelay response regulator activity"/>
    <property type="evidence" value="ECO:0007669"/>
    <property type="project" value="TreeGrafter"/>
</dbReference>
<dbReference type="SUPFAM" id="SSF46894">
    <property type="entry name" value="C-terminal effector domain of the bipartite response regulators"/>
    <property type="match status" value="1"/>
</dbReference>
<dbReference type="SUPFAM" id="SSF52172">
    <property type="entry name" value="CheY-like"/>
    <property type="match status" value="1"/>
</dbReference>
<evidence type="ECO:0000256" key="3">
    <source>
        <dbReference type="ARBA" id="ARBA00023015"/>
    </source>
</evidence>
<proteinExistence type="predicted"/>
<dbReference type="GO" id="GO:0006355">
    <property type="term" value="P:regulation of DNA-templated transcription"/>
    <property type="evidence" value="ECO:0007669"/>
    <property type="project" value="InterPro"/>
</dbReference>
<dbReference type="SMART" id="SM00862">
    <property type="entry name" value="Trans_reg_C"/>
    <property type="match status" value="1"/>
</dbReference>
<dbReference type="Gene3D" id="6.10.250.690">
    <property type="match status" value="1"/>
</dbReference>
<dbReference type="InterPro" id="IPR011006">
    <property type="entry name" value="CheY-like_superfamily"/>
</dbReference>
<keyword evidence="5" id="KW-0804">Transcription</keyword>
<name>F8B3T3_9ACTN</name>
<dbReference type="InterPro" id="IPR001867">
    <property type="entry name" value="OmpR/PhoB-type_DNA-bd"/>
</dbReference>
<gene>
    <name evidence="10" type="ordered locus">FsymDg_1568</name>
</gene>
<dbReference type="SMART" id="SM00448">
    <property type="entry name" value="REC"/>
    <property type="match status" value="1"/>
</dbReference>
<feature type="domain" description="OmpR/PhoB-type" evidence="9">
    <location>
        <begin position="128"/>
        <end position="226"/>
    </location>
</feature>
<accession>F8B3T3</accession>
<dbReference type="Pfam" id="PF00072">
    <property type="entry name" value="Response_reg"/>
    <property type="match status" value="1"/>
</dbReference>
<keyword evidence="2" id="KW-0902">Two-component regulatory system</keyword>
<dbReference type="CDD" id="cd19935">
    <property type="entry name" value="REC_OmpR_CusR-like"/>
    <property type="match status" value="1"/>
</dbReference>
<feature type="modified residue" description="4-aspartylphosphate" evidence="6">
    <location>
        <position position="51"/>
    </location>
</feature>
<evidence type="ECO:0000259" key="8">
    <source>
        <dbReference type="PROSITE" id="PS50110"/>
    </source>
</evidence>
<dbReference type="InterPro" id="IPR039420">
    <property type="entry name" value="WalR-like"/>
</dbReference>
<evidence type="ECO:0000256" key="1">
    <source>
        <dbReference type="ARBA" id="ARBA00022553"/>
    </source>
</evidence>
<dbReference type="Gene3D" id="1.10.10.10">
    <property type="entry name" value="Winged helix-like DNA-binding domain superfamily/Winged helix DNA-binding domain"/>
    <property type="match status" value="1"/>
</dbReference>
<dbReference type="GO" id="GO:0032993">
    <property type="term" value="C:protein-DNA complex"/>
    <property type="evidence" value="ECO:0007669"/>
    <property type="project" value="TreeGrafter"/>
</dbReference>
<dbReference type="PANTHER" id="PTHR48111:SF28">
    <property type="entry name" value="TRANSCRIPTIONAL REGULATORY PROTEIN TCRX-RELATED"/>
    <property type="match status" value="1"/>
</dbReference>
<feature type="domain" description="Response regulatory" evidence="8">
    <location>
        <begin position="2"/>
        <end position="116"/>
    </location>
</feature>
<protein>
    <submittedName>
        <fullName evidence="10">Two component transcriptional regulator, winged helix family</fullName>
    </submittedName>
</protein>
<dbReference type="CDD" id="cd00383">
    <property type="entry name" value="trans_reg_C"/>
    <property type="match status" value="1"/>
</dbReference>
<dbReference type="AlphaFoldDB" id="F8B3T3"/>